<gene>
    <name evidence="1" type="ORF">TTHERM_00985130</name>
</gene>
<dbReference type="RefSeq" id="XP_001012064.1">
    <property type="nucleotide sequence ID" value="XM_001012064.1"/>
</dbReference>
<organism evidence="1 2">
    <name type="scientific">Tetrahymena thermophila (strain SB210)</name>
    <dbReference type="NCBI Taxonomy" id="312017"/>
    <lineage>
        <taxon>Eukaryota</taxon>
        <taxon>Sar</taxon>
        <taxon>Alveolata</taxon>
        <taxon>Ciliophora</taxon>
        <taxon>Intramacronucleata</taxon>
        <taxon>Oligohymenophorea</taxon>
        <taxon>Hymenostomatida</taxon>
        <taxon>Tetrahymenina</taxon>
        <taxon>Tetrahymenidae</taxon>
        <taxon>Tetrahymena</taxon>
    </lineage>
</organism>
<keyword evidence="2" id="KW-1185">Reference proteome</keyword>
<sequence length="888" mass="105340">MKKTTITSQQGNQKNLDFTLSRLNIYKTQIEIYKIEQQEINESDLKLLKFLNLESNKNTKESGEGYGCNEQKRILLQRVNFIKKRMDILQNFIIKLERELYLDDELNRKNGLSDDQVKEAQLNKISQEPDKYSNLVLNLDYKLNSTQESRSKDGYDVEQWFNLQKVDFRTQATIYAADSKQNFYRWIQIFQNKNEYQHLCLYIHGLETETEFFKFDDFISTLKMFDICFQTVTIDVQFESNLCILALLRSLMSINRFNILNITTDSSFSYKRKKIYLYQVGDLIESIFTVIFSHRHLQGIKLQLPPESFDFLHKITSQINAKKSQLRVYCQASDYIFANSNKVSDYFQFLAQIPHLAYISQYAIPITTINAANNLNFILKKVQSACLNLITVLPQFNFVICFTNLRYLNLELSFDPNIFTNQNLENLLLSLKEAKMLTSLKLRFYKCVYYSGQDTTKSQALNQIAEENLEITGGTHRNNEFTPEFKSLFHDQQKVIQNTNYNPNTCVCTPSQKLNSMKFFDNLSELTELEDFDITIQATQEIYDSLHKLLIKSTSLKEFQLRLNQTQKQNKMVDLGNIYKTLNDLKQVSVKIETENICISYQLLNEYSNFYFFDLELSQESNEFRQIFNQYEFQLENIKKIRIQQKYLENLENLNVLCKSLSSCHSLKNIQLIVHLNYNHNQLKNIKRQPINKPELLFFKQFEYLKQLENIYIDCIVDQHILNSISEFLEKCNLIKSFILKKQDVQQYYLDYSNIFKSLQKLPQLNQVYVSYQQEYLKISDEHKQTWEKHKLNTFYKPLSEFIKESSQTLQLIDLNQRQIDEEPLKQILQSLIDSRFHHYMRMNPFLQDKIKQQEDKQYQQLLEACNQKGVLVQGYFKFPLSQPTNPQ</sequence>
<dbReference type="Proteomes" id="UP000009168">
    <property type="component" value="Unassembled WGS sequence"/>
</dbReference>
<dbReference type="AlphaFoldDB" id="Q233W5"/>
<evidence type="ECO:0000313" key="2">
    <source>
        <dbReference type="Proteomes" id="UP000009168"/>
    </source>
</evidence>
<dbReference type="EMBL" id="GG662768">
    <property type="protein sequence ID" value="EAR91819.1"/>
    <property type="molecule type" value="Genomic_DNA"/>
</dbReference>
<reference evidence="2" key="1">
    <citation type="journal article" date="2006" name="PLoS Biol.">
        <title>Macronuclear genome sequence of the ciliate Tetrahymena thermophila, a model eukaryote.</title>
        <authorList>
            <person name="Eisen J.A."/>
            <person name="Coyne R.S."/>
            <person name="Wu M."/>
            <person name="Wu D."/>
            <person name="Thiagarajan M."/>
            <person name="Wortman J.R."/>
            <person name="Badger J.H."/>
            <person name="Ren Q."/>
            <person name="Amedeo P."/>
            <person name="Jones K.M."/>
            <person name="Tallon L.J."/>
            <person name="Delcher A.L."/>
            <person name="Salzberg S.L."/>
            <person name="Silva J.C."/>
            <person name="Haas B.J."/>
            <person name="Majoros W.H."/>
            <person name="Farzad M."/>
            <person name="Carlton J.M."/>
            <person name="Smith R.K. Jr."/>
            <person name="Garg J."/>
            <person name="Pearlman R.E."/>
            <person name="Karrer K.M."/>
            <person name="Sun L."/>
            <person name="Manning G."/>
            <person name="Elde N.C."/>
            <person name="Turkewitz A.P."/>
            <person name="Asai D.J."/>
            <person name="Wilkes D.E."/>
            <person name="Wang Y."/>
            <person name="Cai H."/>
            <person name="Collins K."/>
            <person name="Stewart B.A."/>
            <person name="Lee S.R."/>
            <person name="Wilamowska K."/>
            <person name="Weinberg Z."/>
            <person name="Ruzzo W.L."/>
            <person name="Wloga D."/>
            <person name="Gaertig J."/>
            <person name="Frankel J."/>
            <person name="Tsao C.-C."/>
            <person name="Gorovsky M.A."/>
            <person name="Keeling P.J."/>
            <person name="Waller R.F."/>
            <person name="Patron N.J."/>
            <person name="Cherry J.M."/>
            <person name="Stover N.A."/>
            <person name="Krieger C.J."/>
            <person name="del Toro C."/>
            <person name="Ryder H.F."/>
            <person name="Williamson S.C."/>
            <person name="Barbeau R.A."/>
            <person name="Hamilton E.P."/>
            <person name="Orias E."/>
        </authorList>
    </citation>
    <scope>NUCLEOTIDE SEQUENCE [LARGE SCALE GENOMIC DNA]</scope>
    <source>
        <strain evidence="2">SB210</strain>
    </source>
</reference>
<dbReference type="InParanoid" id="Q233W5"/>
<dbReference type="KEGG" id="tet:TTHERM_00985130"/>
<dbReference type="eggNOG" id="ENOG502T3WE">
    <property type="taxonomic scope" value="Eukaryota"/>
</dbReference>
<proteinExistence type="predicted"/>
<dbReference type="GeneID" id="7846632"/>
<protein>
    <submittedName>
        <fullName evidence="1">Telomerase component p95</fullName>
    </submittedName>
</protein>
<dbReference type="HOGENOM" id="CLU_324053_0_0_1"/>
<name>Q233W5_TETTS</name>
<accession>Q233W5</accession>
<evidence type="ECO:0000313" key="1">
    <source>
        <dbReference type="EMBL" id="EAR91819.1"/>
    </source>
</evidence>